<reference evidence="2" key="1">
    <citation type="submission" date="2018-01" db="EMBL/GenBank/DDBJ databases">
        <authorList>
            <person name="Alioto T."/>
            <person name="Alioto T."/>
        </authorList>
    </citation>
    <scope>NUCLEOTIDE SEQUENCE [LARGE SCALE GENOMIC DNA]</scope>
</reference>
<dbReference type="Proteomes" id="UP000268350">
    <property type="component" value="Unassembled WGS sequence"/>
</dbReference>
<evidence type="ECO:0000313" key="1">
    <source>
        <dbReference type="EMBL" id="SPP76189.1"/>
    </source>
</evidence>
<gene>
    <name evidence="1" type="ORF">DGUA_6G006680</name>
</gene>
<protein>
    <submittedName>
        <fullName evidence="1">Uncharacterized protein</fullName>
    </submittedName>
</protein>
<name>A0A3B0JR91_DROGU</name>
<dbReference type="EMBL" id="OUUW01000002">
    <property type="protein sequence ID" value="SPP76189.1"/>
    <property type="molecule type" value="Genomic_DNA"/>
</dbReference>
<evidence type="ECO:0000313" key="2">
    <source>
        <dbReference type="Proteomes" id="UP000268350"/>
    </source>
</evidence>
<organism evidence="1 2">
    <name type="scientific">Drosophila guanche</name>
    <name type="common">Fruit fly</name>
    <dbReference type="NCBI Taxonomy" id="7266"/>
    <lineage>
        <taxon>Eukaryota</taxon>
        <taxon>Metazoa</taxon>
        <taxon>Ecdysozoa</taxon>
        <taxon>Arthropoda</taxon>
        <taxon>Hexapoda</taxon>
        <taxon>Insecta</taxon>
        <taxon>Pterygota</taxon>
        <taxon>Neoptera</taxon>
        <taxon>Endopterygota</taxon>
        <taxon>Diptera</taxon>
        <taxon>Brachycera</taxon>
        <taxon>Muscomorpha</taxon>
        <taxon>Ephydroidea</taxon>
        <taxon>Drosophilidae</taxon>
        <taxon>Drosophila</taxon>
        <taxon>Sophophora</taxon>
    </lineage>
</organism>
<proteinExistence type="predicted"/>
<keyword evidence="2" id="KW-1185">Reference proteome</keyword>
<dbReference type="AlphaFoldDB" id="A0A3B0JR91"/>
<accession>A0A3B0JR91</accession>
<sequence>MCPTIVNAGTLIGRLMEKHRADGSAEAVSFAVTSIRRIGVRIRTLTTRQGCCFRVAFVRFGPVPRCSQNFGSCGMAIYARIRRIQRDSR</sequence>